<gene>
    <name evidence="3" type="ORF">HX882_29005</name>
</gene>
<sequence>MKALIGALVMLALGGCAGDGRASWAALTGQGGSCAKPDADQELSLNLADDMAGEGKLHASLANLQNLPESLDAVRLRKARVYRQLGRSEAEPLYRSLLGTCLAAEGEHGLGQLAAARNDNGLAMAHLQRAARLSPTDEKIRNDLGVVYLNQLRLEDARFEFLTAIELKQSDPLASVNLVTLLLYQDNWKQAAELVTRMNLTPQQFSEAQARAQQLKSGAGASGRAASDRVAARQEAPAEASGVR</sequence>
<dbReference type="InterPro" id="IPR011990">
    <property type="entry name" value="TPR-like_helical_dom_sf"/>
</dbReference>
<dbReference type="RefSeq" id="WP_177093411.1">
    <property type="nucleotide sequence ID" value="NZ_JACAOS010000011.1"/>
</dbReference>
<dbReference type="Proteomes" id="UP000539985">
    <property type="component" value="Unassembled WGS sequence"/>
</dbReference>
<dbReference type="SUPFAM" id="SSF48452">
    <property type="entry name" value="TPR-like"/>
    <property type="match status" value="1"/>
</dbReference>
<feature type="signal peptide" evidence="2">
    <location>
        <begin position="1"/>
        <end position="17"/>
    </location>
</feature>
<keyword evidence="2" id="KW-0732">Signal</keyword>
<dbReference type="Gene3D" id="1.25.40.10">
    <property type="entry name" value="Tetratricopeptide repeat domain"/>
    <property type="match status" value="1"/>
</dbReference>
<proteinExistence type="predicted"/>
<dbReference type="PIRSF" id="PIRSF029658">
    <property type="entry name" value="UCP029658_TPR"/>
    <property type="match status" value="1"/>
</dbReference>
<evidence type="ECO:0000313" key="4">
    <source>
        <dbReference type="Proteomes" id="UP000539985"/>
    </source>
</evidence>
<dbReference type="EMBL" id="JACAQB010000027">
    <property type="protein sequence ID" value="NWB99915.1"/>
    <property type="molecule type" value="Genomic_DNA"/>
</dbReference>
<feature type="chain" id="PRO_5030632156" description="Flp pilus assembly protein TadD, contains TPR repeats" evidence="2">
    <location>
        <begin position="18"/>
        <end position="244"/>
    </location>
</feature>
<reference evidence="3 4" key="1">
    <citation type="submission" date="2020-04" db="EMBL/GenBank/DDBJ databases">
        <title>Molecular characterization of pseudomonads from Agaricus bisporus reveal novel blotch 2 pathogens in Western Europe.</title>
        <authorList>
            <person name="Taparia T."/>
            <person name="Krijger M."/>
            <person name="Haynes E."/>
            <person name="Elpinstone J.G."/>
            <person name="Noble R."/>
            <person name="Van Der Wolf J."/>
        </authorList>
    </citation>
    <scope>NUCLEOTIDE SEQUENCE [LARGE SCALE GENOMIC DNA]</scope>
    <source>
        <strain evidence="3 4">H7001</strain>
    </source>
</reference>
<accession>A0A7Y8C4P6</accession>
<feature type="region of interest" description="Disordered" evidence="1">
    <location>
        <begin position="209"/>
        <end position="244"/>
    </location>
</feature>
<organism evidence="3 4">
    <name type="scientific">Pseudomonas gingeri</name>
    <dbReference type="NCBI Taxonomy" id="117681"/>
    <lineage>
        <taxon>Bacteria</taxon>
        <taxon>Pseudomonadati</taxon>
        <taxon>Pseudomonadota</taxon>
        <taxon>Gammaproteobacteria</taxon>
        <taxon>Pseudomonadales</taxon>
        <taxon>Pseudomonadaceae</taxon>
        <taxon>Pseudomonas</taxon>
    </lineage>
</organism>
<evidence type="ECO:0000313" key="3">
    <source>
        <dbReference type="EMBL" id="NWB99915.1"/>
    </source>
</evidence>
<evidence type="ECO:0000256" key="2">
    <source>
        <dbReference type="SAM" id="SignalP"/>
    </source>
</evidence>
<comment type="caution">
    <text evidence="3">The sequence shown here is derived from an EMBL/GenBank/DDBJ whole genome shotgun (WGS) entry which is preliminary data.</text>
</comment>
<dbReference type="InterPro" id="IPR016931">
    <property type="entry name" value="UCP029658_TPR"/>
</dbReference>
<dbReference type="PROSITE" id="PS51257">
    <property type="entry name" value="PROKAR_LIPOPROTEIN"/>
    <property type="match status" value="1"/>
</dbReference>
<name>A0A7Y8C4P6_9PSED</name>
<dbReference type="AlphaFoldDB" id="A0A7Y8C4P6"/>
<protein>
    <recommendedName>
        <fullName evidence="5">Flp pilus assembly protein TadD, contains TPR repeats</fullName>
    </recommendedName>
</protein>
<evidence type="ECO:0000256" key="1">
    <source>
        <dbReference type="SAM" id="MobiDB-lite"/>
    </source>
</evidence>
<evidence type="ECO:0008006" key="5">
    <source>
        <dbReference type="Google" id="ProtNLM"/>
    </source>
</evidence>